<evidence type="ECO:0000313" key="8">
    <source>
        <dbReference type="Proteomes" id="UP000295122"/>
    </source>
</evidence>
<dbReference type="Proteomes" id="UP000295122">
    <property type="component" value="Unassembled WGS sequence"/>
</dbReference>
<dbReference type="HAMAP" id="MF_00265">
    <property type="entry name" value="VapC_Nob1"/>
    <property type="match status" value="1"/>
</dbReference>
<evidence type="ECO:0000256" key="3">
    <source>
        <dbReference type="ARBA" id="ARBA00022723"/>
    </source>
</evidence>
<gene>
    <name evidence="5" type="primary">vapC</name>
    <name evidence="7" type="ORF">EV668_2389</name>
</gene>
<dbReference type="OrthoDB" id="9792015at2"/>
<dbReference type="Pfam" id="PF01850">
    <property type="entry name" value="PIN"/>
    <property type="match status" value="1"/>
</dbReference>
<accession>A0A4R7BZB1</accession>
<dbReference type="GO" id="GO:0016788">
    <property type="term" value="F:hydrolase activity, acting on ester bonds"/>
    <property type="evidence" value="ECO:0007669"/>
    <property type="project" value="InterPro"/>
</dbReference>
<keyword evidence="1 5" id="KW-1277">Toxin-antitoxin system</keyword>
<keyword evidence="8" id="KW-1185">Reference proteome</keyword>
<evidence type="ECO:0000256" key="1">
    <source>
        <dbReference type="ARBA" id="ARBA00022649"/>
    </source>
</evidence>
<evidence type="ECO:0000259" key="6">
    <source>
        <dbReference type="Pfam" id="PF01850"/>
    </source>
</evidence>
<dbReference type="GO" id="GO:0000287">
    <property type="term" value="F:magnesium ion binding"/>
    <property type="evidence" value="ECO:0007669"/>
    <property type="project" value="UniProtKB-UniRule"/>
</dbReference>
<keyword evidence="3 5" id="KW-0479">Metal-binding</keyword>
<reference evidence="7 8" key="1">
    <citation type="submission" date="2019-03" db="EMBL/GenBank/DDBJ databases">
        <title>Genomic Encyclopedia of Type Strains, Phase IV (KMG-IV): sequencing the most valuable type-strain genomes for metagenomic binning, comparative biology and taxonomic classification.</title>
        <authorList>
            <person name="Goeker M."/>
        </authorList>
    </citation>
    <scope>NUCLEOTIDE SEQUENCE [LARGE SCALE GENOMIC DNA]</scope>
    <source>
        <strain evidence="7 8">DSM 25903</strain>
    </source>
</reference>
<keyword evidence="5" id="KW-0800">Toxin</keyword>
<evidence type="ECO:0000256" key="2">
    <source>
        <dbReference type="ARBA" id="ARBA00022722"/>
    </source>
</evidence>
<evidence type="ECO:0000313" key="7">
    <source>
        <dbReference type="EMBL" id="TDR89557.1"/>
    </source>
</evidence>
<dbReference type="GO" id="GO:0090729">
    <property type="term" value="F:toxin activity"/>
    <property type="evidence" value="ECO:0007669"/>
    <property type="project" value="UniProtKB-KW"/>
</dbReference>
<feature type="domain" description="PIN" evidence="6">
    <location>
        <begin position="2"/>
        <end position="133"/>
    </location>
</feature>
<dbReference type="Gene3D" id="3.40.50.1010">
    <property type="entry name" value="5'-nuclease"/>
    <property type="match status" value="1"/>
</dbReference>
<keyword evidence="5" id="KW-0460">Magnesium</keyword>
<comment type="caution">
    <text evidence="7">The sequence shown here is derived from an EMBL/GenBank/DDBJ whole genome shotgun (WGS) entry which is preliminary data.</text>
</comment>
<dbReference type="InterPro" id="IPR002716">
    <property type="entry name" value="PIN_dom"/>
</dbReference>
<dbReference type="EMBL" id="SNZR01000013">
    <property type="protein sequence ID" value="TDR89557.1"/>
    <property type="molecule type" value="Genomic_DNA"/>
</dbReference>
<dbReference type="InterPro" id="IPR006226">
    <property type="entry name" value="Mtu_PIN"/>
</dbReference>
<dbReference type="AlphaFoldDB" id="A0A4R7BZB1"/>
<proteinExistence type="inferred from homology"/>
<dbReference type="SUPFAM" id="SSF88723">
    <property type="entry name" value="PIN domain-like"/>
    <property type="match status" value="1"/>
</dbReference>
<dbReference type="GO" id="GO:0004540">
    <property type="term" value="F:RNA nuclease activity"/>
    <property type="evidence" value="ECO:0007669"/>
    <property type="project" value="InterPro"/>
</dbReference>
<dbReference type="InterPro" id="IPR022907">
    <property type="entry name" value="VapC_family"/>
</dbReference>
<protein>
    <recommendedName>
        <fullName evidence="5">Ribonuclease VapC</fullName>
        <shortName evidence="5">RNase VapC</shortName>
        <ecNumber evidence="5">3.1.-.-</ecNumber>
    </recommendedName>
    <alternativeName>
        <fullName evidence="5">Toxin VapC</fullName>
    </alternativeName>
</protein>
<feature type="binding site" evidence="5">
    <location>
        <position position="5"/>
    </location>
    <ligand>
        <name>Mg(2+)</name>
        <dbReference type="ChEBI" id="CHEBI:18420"/>
    </ligand>
</feature>
<keyword evidence="4 5" id="KW-0378">Hydrolase</keyword>
<sequence>MILPDVNVLIYAFRADSPHHERCRAWLTSIVLGGPRFGLSSLVLSAVIRITTSPRIFRTPSSLEEAFGFCEDLTSQPHAEAIEPGARHWDIFRRLCLDTATQGPRTTDAWLAALAIESGCEWITLDRDFARFPGLRWAAP</sequence>
<dbReference type="CDD" id="cd18678">
    <property type="entry name" value="PIN_MtVapC25_VapC33-like"/>
    <property type="match status" value="1"/>
</dbReference>
<dbReference type="RefSeq" id="WP_133770256.1">
    <property type="nucleotide sequence ID" value="NZ_SNZR01000013.1"/>
</dbReference>
<comment type="cofactor">
    <cofactor evidence="5">
        <name>Mg(2+)</name>
        <dbReference type="ChEBI" id="CHEBI:18420"/>
    </cofactor>
</comment>
<evidence type="ECO:0000256" key="4">
    <source>
        <dbReference type="ARBA" id="ARBA00022801"/>
    </source>
</evidence>
<organism evidence="7 8">
    <name type="scientific">Enterovirga rhinocerotis</name>
    <dbReference type="NCBI Taxonomy" id="1339210"/>
    <lineage>
        <taxon>Bacteria</taxon>
        <taxon>Pseudomonadati</taxon>
        <taxon>Pseudomonadota</taxon>
        <taxon>Alphaproteobacteria</taxon>
        <taxon>Hyphomicrobiales</taxon>
        <taxon>Methylobacteriaceae</taxon>
        <taxon>Enterovirga</taxon>
    </lineage>
</organism>
<comment type="function">
    <text evidence="5">Toxic component of a toxin-antitoxin (TA) system. An RNase.</text>
</comment>
<comment type="similarity">
    <text evidence="5">Belongs to the PINc/VapC protein family.</text>
</comment>
<dbReference type="InterPro" id="IPR029060">
    <property type="entry name" value="PIN-like_dom_sf"/>
</dbReference>
<evidence type="ECO:0000256" key="5">
    <source>
        <dbReference type="HAMAP-Rule" id="MF_00265"/>
    </source>
</evidence>
<feature type="binding site" evidence="5">
    <location>
        <position position="108"/>
    </location>
    <ligand>
        <name>Mg(2+)</name>
        <dbReference type="ChEBI" id="CHEBI:18420"/>
    </ligand>
</feature>
<name>A0A4R7BZB1_9HYPH</name>
<dbReference type="EC" id="3.1.-.-" evidence="5"/>
<dbReference type="NCBIfam" id="TIGR00028">
    <property type="entry name" value="Mtu_PIN_fam"/>
    <property type="match status" value="1"/>
</dbReference>
<dbReference type="GO" id="GO:0045926">
    <property type="term" value="P:negative regulation of growth"/>
    <property type="evidence" value="ECO:0007669"/>
    <property type="project" value="UniProtKB-ARBA"/>
</dbReference>
<keyword evidence="2 5" id="KW-0540">Nuclease</keyword>